<evidence type="ECO:0000313" key="1">
    <source>
        <dbReference type="EMBL" id="GLB45206.1"/>
    </source>
</evidence>
<comment type="caution">
    <text evidence="1">The sequence shown here is derived from an EMBL/GenBank/DDBJ whole genome shotgun (WGS) entry which is preliminary data.</text>
</comment>
<keyword evidence="2" id="KW-1185">Reference proteome</keyword>
<sequence length="118" mass="12880">MSTYGVCDVCPHITLSDYFLEETPSPRKPVTLTCRATYCIPVMRKPRALGRGNALLYAKHSRETSLAPCFRSMSSTAVRAQLTVTYSAAEESALRLSQGLVTRAGIQAVKAPLDVDEN</sequence>
<protein>
    <submittedName>
        <fullName evidence="1">Uncharacterized protein</fullName>
    </submittedName>
</protein>
<dbReference type="EMBL" id="BRPK01000020">
    <property type="protein sequence ID" value="GLB45206.1"/>
    <property type="molecule type" value="Genomic_DNA"/>
</dbReference>
<organism evidence="1 2">
    <name type="scientific">Lyophyllum shimeji</name>
    <name type="common">Hon-shimeji</name>
    <name type="synonym">Tricholoma shimeji</name>
    <dbReference type="NCBI Taxonomy" id="47721"/>
    <lineage>
        <taxon>Eukaryota</taxon>
        <taxon>Fungi</taxon>
        <taxon>Dikarya</taxon>
        <taxon>Basidiomycota</taxon>
        <taxon>Agaricomycotina</taxon>
        <taxon>Agaricomycetes</taxon>
        <taxon>Agaricomycetidae</taxon>
        <taxon>Agaricales</taxon>
        <taxon>Tricholomatineae</taxon>
        <taxon>Lyophyllaceae</taxon>
        <taxon>Lyophyllum</taxon>
    </lineage>
</organism>
<dbReference type="AlphaFoldDB" id="A0A9P3UWK7"/>
<proteinExistence type="predicted"/>
<dbReference type="Proteomes" id="UP001063166">
    <property type="component" value="Unassembled WGS sequence"/>
</dbReference>
<gene>
    <name evidence="1" type="ORF">LshimejAT787_2001110</name>
</gene>
<name>A0A9P3UWK7_LYOSH</name>
<accession>A0A9P3UWK7</accession>
<reference evidence="1" key="1">
    <citation type="submission" date="2022-07" db="EMBL/GenBank/DDBJ databases">
        <title>The genome of Lyophyllum shimeji provides insight into the initial evolution of ectomycorrhizal fungal genome.</title>
        <authorList>
            <person name="Kobayashi Y."/>
            <person name="Shibata T."/>
            <person name="Hirakawa H."/>
            <person name="Shigenobu S."/>
            <person name="Nishiyama T."/>
            <person name="Yamada A."/>
            <person name="Hasebe M."/>
            <person name="Kawaguchi M."/>
        </authorList>
    </citation>
    <scope>NUCLEOTIDE SEQUENCE</scope>
    <source>
        <strain evidence="1">AT787</strain>
    </source>
</reference>
<evidence type="ECO:0000313" key="2">
    <source>
        <dbReference type="Proteomes" id="UP001063166"/>
    </source>
</evidence>